<name>A0AAE1PR24_9EUCA</name>
<gene>
    <name evidence="2" type="ORF">Pmani_015909</name>
</gene>
<accession>A0AAE1PR24</accession>
<dbReference type="Proteomes" id="UP001292094">
    <property type="component" value="Unassembled WGS sequence"/>
</dbReference>
<feature type="region of interest" description="Disordered" evidence="1">
    <location>
        <begin position="24"/>
        <end position="54"/>
    </location>
</feature>
<proteinExistence type="predicted"/>
<evidence type="ECO:0000313" key="3">
    <source>
        <dbReference type="Proteomes" id="UP001292094"/>
    </source>
</evidence>
<dbReference type="EMBL" id="JAWZYT010001386">
    <property type="protein sequence ID" value="KAK4312684.1"/>
    <property type="molecule type" value="Genomic_DNA"/>
</dbReference>
<reference evidence="2" key="1">
    <citation type="submission" date="2023-11" db="EMBL/GenBank/DDBJ databases">
        <title>Genome assemblies of two species of porcelain crab, Petrolisthes cinctipes and Petrolisthes manimaculis (Anomura: Porcellanidae).</title>
        <authorList>
            <person name="Angst P."/>
        </authorList>
    </citation>
    <scope>NUCLEOTIDE SEQUENCE</scope>
    <source>
        <strain evidence="2">PB745_02</strain>
        <tissue evidence="2">Gill</tissue>
    </source>
</reference>
<feature type="compositionally biased region" description="Pro residues" evidence="1">
    <location>
        <begin position="26"/>
        <end position="37"/>
    </location>
</feature>
<evidence type="ECO:0000313" key="2">
    <source>
        <dbReference type="EMBL" id="KAK4312684.1"/>
    </source>
</evidence>
<sequence>MHSTSSPPIPPPLYHALLLIPTHPSTSPPPFPPPNIPTLPSTSTPSHPPIPPAVNKVITHPLLPLLS</sequence>
<organism evidence="2 3">
    <name type="scientific">Petrolisthes manimaculis</name>
    <dbReference type="NCBI Taxonomy" id="1843537"/>
    <lineage>
        <taxon>Eukaryota</taxon>
        <taxon>Metazoa</taxon>
        <taxon>Ecdysozoa</taxon>
        <taxon>Arthropoda</taxon>
        <taxon>Crustacea</taxon>
        <taxon>Multicrustacea</taxon>
        <taxon>Malacostraca</taxon>
        <taxon>Eumalacostraca</taxon>
        <taxon>Eucarida</taxon>
        <taxon>Decapoda</taxon>
        <taxon>Pleocyemata</taxon>
        <taxon>Anomura</taxon>
        <taxon>Galatheoidea</taxon>
        <taxon>Porcellanidae</taxon>
        <taxon>Petrolisthes</taxon>
    </lineage>
</organism>
<protein>
    <submittedName>
        <fullName evidence="2">Uncharacterized protein</fullName>
    </submittedName>
</protein>
<evidence type="ECO:0000256" key="1">
    <source>
        <dbReference type="SAM" id="MobiDB-lite"/>
    </source>
</evidence>
<comment type="caution">
    <text evidence="2">The sequence shown here is derived from an EMBL/GenBank/DDBJ whole genome shotgun (WGS) entry which is preliminary data.</text>
</comment>
<dbReference type="AlphaFoldDB" id="A0AAE1PR24"/>
<keyword evidence="3" id="KW-1185">Reference proteome</keyword>